<dbReference type="EMBL" id="QMFB01000026">
    <property type="protein sequence ID" value="RAV14416.1"/>
    <property type="molecule type" value="Genomic_DNA"/>
</dbReference>
<evidence type="ECO:0000256" key="10">
    <source>
        <dbReference type="SAM" id="MobiDB-lite"/>
    </source>
</evidence>
<feature type="transmembrane region" description="Helical" evidence="9">
    <location>
        <begin position="6"/>
        <end position="22"/>
    </location>
</feature>
<dbReference type="HAMAP" id="MF_00236">
    <property type="entry name" value="TatA_E"/>
    <property type="match status" value="1"/>
</dbReference>
<evidence type="ECO:0000256" key="5">
    <source>
        <dbReference type="ARBA" id="ARBA00022927"/>
    </source>
</evidence>
<dbReference type="AlphaFoldDB" id="A0A329M5G5"/>
<comment type="subcellular location">
    <subcellularLocation>
        <location evidence="1 9">Cell membrane</location>
        <topology evidence="1 9">Single-pass membrane protein</topology>
    </subcellularLocation>
</comment>
<feature type="compositionally biased region" description="Basic and acidic residues" evidence="10">
    <location>
        <begin position="63"/>
        <end position="72"/>
    </location>
</feature>
<dbReference type="PANTHER" id="PTHR42982:SF1">
    <property type="entry name" value="SEC-INDEPENDENT PROTEIN TRANSLOCASE PROTEIN TATA"/>
    <property type="match status" value="1"/>
</dbReference>
<evidence type="ECO:0000256" key="2">
    <source>
        <dbReference type="ARBA" id="ARBA00022448"/>
    </source>
</evidence>
<comment type="subunit">
    <text evidence="9">Forms a complex with TatC.</text>
</comment>
<evidence type="ECO:0000313" key="12">
    <source>
        <dbReference type="Proteomes" id="UP000250369"/>
    </source>
</evidence>
<dbReference type="Proteomes" id="UP000250369">
    <property type="component" value="Unassembled WGS sequence"/>
</dbReference>
<comment type="similarity">
    <text evidence="9">Belongs to the TatA/E family.</text>
</comment>
<keyword evidence="12" id="KW-1185">Reference proteome</keyword>
<dbReference type="GO" id="GO:0043953">
    <property type="term" value="P:protein transport by the Tat complex"/>
    <property type="evidence" value="ECO:0007669"/>
    <property type="project" value="UniProtKB-UniRule"/>
</dbReference>
<dbReference type="PANTHER" id="PTHR42982">
    <property type="entry name" value="SEC-INDEPENDENT PROTEIN TRANSLOCASE PROTEIN TATA"/>
    <property type="match status" value="1"/>
</dbReference>
<dbReference type="InterPro" id="IPR003369">
    <property type="entry name" value="TatA/B/E"/>
</dbReference>
<evidence type="ECO:0000256" key="4">
    <source>
        <dbReference type="ARBA" id="ARBA00022692"/>
    </source>
</evidence>
<protein>
    <recommendedName>
        <fullName evidence="9">Sec-independent protein translocase protein TatA</fullName>
    </recommendedName>
</protein>
<comment type="function">
    <text evidence="9">Part of the twin-arginine translocation (Tat) system that transports large folded proteins containing a characteristic twin-arginine motif in their signal peptide across membranes. TatA could form the protein-conducting channel of the Tat system.</text>
</comment>
<accession>A0A329M5G5</accession>
<evidence type="ECO:0000313" key="11">
    <source>
        <dbReference type="EMBL" id="RAV14416.1"/>
    </source>
</evidence>
<keyword evidence="2 9" id="KW-0813">Transport</keyword>
<dbReference type="NCBIfam" id="NF011430">
    <property type="entry name" value="PRK14861.1"/>
    <property type="match status" value="1"/>
</dbReference>
<evidence type="ECO:0000256" key="8">
    <source>
        <dbReference type="ARBA" id="ARBA00023136"/>
    </source>
</evidence>
<dbReference type="NCBIfam" id="TIGR01411">
    <property type="entry name" value="tatAE"/>
    <property type="match status" value="1"/>
</dbReference>
<keyword evidence="5 9" id="KW-0653">Protein transport</keyword>
<dbReference type="GO" id="GO:0033281">
    <property type="term" value="C:TAT protein transport complex"/>
    <property type="evidence" value="ECO:0007669"/>
    <property type="project" value="UniProtKB-UniRule"/>
</dbReference>
<reference evidence="11 12" key="1">
    <citation type="journal article" date="2009" name="Int. J. Syst. Evol. Microbiol.">
        <title>Paenibacillus contaminans sp. nov., isolated from a contaminated laboratory plate.</title>
        <authorList>
            <person name="Chou J.H."/>
            <person name="Lee J.H."/>
            <person name="Lin M.C."/>
            <person name="Chang P.S."/>
            <person name="Arun A.B."/>
            <person name="Young C.C."/>
            <person name="Chen W.M."/>
        </authorList>
    </citation>
    <scope>NUCLEOTIDE SEQUENCE [LARGE SCALE GENOMIC DNA]</scope>
    <source>
        <strain evidence="11 12">CKOBP-6</strain>
    </source>
</reference>
<proteinExistence type="inferred from homology"/>
<dbReference type="GO" id="GO:0008320">
    <property type="term" value="F:protein transmembrane transporter activity"/>
    <property type="evidence" value="ECO:0007669"/>
    <property type="project" value="UniProtKB-UniRule"/>
</dbReference>
<dbReference type="OrthoDB" id="9800908at2"/>
<gene>
    <name evidence="9" type="primary">tatA</name>
    <name evidence="11" type="ORF">DQG23_31485</name>
</gene>
<feature type="region of interest" description="Disordered" evidence="10">
    <location>
        <begin position="43"/>
        <end position="72"/>
    </location>
</feature>
<comment type="caution">
    <text evidence="11">The sequence shown here is derived from an EMBL/GenBank/DDBJ whole genome shotgun (WGS) entry which is preliminary data.</text>
</comment>
<dbReference type="Gene3D" id="1.20.5.3310">
    <property type="match status" value="1"/>
</dbReference>
<evidence type="ECO:0000256" key="9">
    <source>
        <dbReference type="HAMAP-Rule" id="MF_00236"/>
    </source>
</evidence>
<dbReference type="InterPro" id="IPR006312">
    <property type="entry name" value="TatA/E"/>
</dbReference>
<evidence type="ECO:0000256" key="7">
    <source>
        <dbReference type="ARBA" id="ARBA00023010"/>
    </source>
</evidence>
<keyword evidence="7 9" id="KW-0811">Translocation</keyword>
<keyword evidence="3 9" id="KW-1003">Cell membrane</keyword>
<keyword evidence="8 9" id="KW-0472">Membrane</keyword>
<dbReference type="RefSeq" id="WP_113034999.1">
    <property type="nucleotide sequence ID" value="NZ_QMFB01000026.1"/>
</dbReference>
<dbReference type="Pfam" id="PF02416">
    <property type="entry name" value="TatA_B_E"/>
    <property type="match status" value="1"/>
</dbReference>
<keyword evidence="4 9" id="KW-0812">Transmembrane</keyword>
<sequence>MSGIGASGLIWIAAIVILLFGSRKLPELGKAVGRTLREFKQGTREWTDDDDEVDAQRNASSKRLSDGRIQEN</sequence>
<organism evidence="11 12">
    <name type="scientific">Paenibacillus contaminans</name>
    <dbReference type="NCBI Taxonomy" id="450362"/>
    <lineage>
        <taxon>Bacteria</taxon>
        <taxon>Bacillati</taxon>
        <taxon>Bacillota</taxon>
        <taxon>Bacilli</taxon>
        <taxon>Bacillales</taxon>
        <taxon>Paenibacillaceae</taxon>
        <taxon>Paenibacillus</taxon>
    </lineage>
</organism>
<keyword evidence="6 9" id="KW-1133">Transmembrane helix</keyword>
<evidence type="ECO:0000256" key="3">
    <source>
        <dbReference type="ARBA" id="ARBA00022475"/>
    </source>
</evidence>
<name>A0A329M5G5_9BACL</name>
<evidence type="ECO:0000256" key="6">
    <source>
        <dbReference type="ARBA" id="ARBA00022989"/>
    </source>
</evidence>
<evidence type="ECO:0000256" key="1">
    <source>
        <dbReference type="ARBA" id="ARBA00004162"/>
    </source>
</evidence>